<sequence length="51" mass="5728">DHSNIAVHSRLVGHSRAITSIFFNLLEDQLVTTSIDKSVRFWGVDSGEMLK</sequence>
<dbReference type="InterPro" id="IPR015943">
    <property type="entry name" value="WD40/YVTN_repeat-like_dom_sf"/>
</dbReference>
<reference evidence="2 3" key="1">
    <citation type="submission" date="2024-02" db="EMBL/GenBank/DDBJ databases">
        <authorList>
            <person name="Chen Y."/>
            <person name="Shah S."/>
            <person name="Dougan E. K."/>
            <person name="Thang M."/>
            <person name="Chan C."/>
        </authorList>
    </citation>
    <scope>NUCLEOTIDE SEQUENCE [LARGE SCALE GENOMIC DNA]</scope>
</reference>
<feature type="non-terminal residue" evidence="2">
    <location>
        <position position="51"/>
    </location>
</feature>
<dbReference type="SUPFAM" id="SSF50978">
    <property type="entry name" value="WD40 repeat-like"/>
    <property type="match status" value="1"/>
</dbReference>
<evidence type="ECO:0000313" key="3">
    <source>
        <dbReference type="Proteomes" id="UP001642464"/>
    </source>
</evidence>
<dbReference type="SMART" id="SM00320">
    <property type="entry name" value="WD40"/>
    <property type="match status" value="1"/>
</dbReference>
<dbReference type="PROSITE" id="PS50294">
    <property type="entry name" value="WD_REPEATS_REGION"/>
    <property type="match status" value="1"/>
</dbReference>
<protein>
    <submittedName>
        <fullName evidence="2">Uncharacterized protein</fullName>
    </submittedName>
</protein>
<feature type="repeat" description="WD" evidence="1">
    <location>
        <begin position="11"/>
        <end position="51"/>
    </location>
</feature>
<keyword evidence="3" id="KW-1185">Reference proteome</keyword>
<evidence type="ECO:0000313" key="2">
    <source>
        <dbReference type="EMBL" id="CAK9043257.1"/>
    </source>
</evidence>
<name>A0ABP0LVM3_9DINO</name>
<dbReference type="InterPro" id="IPR036322">
    <property type="entry name" value="WD40_repeat_dom_sf"/>
</dbReference>
<evidence type="ECO:0000256" key="1">
    <source>
        <dbReference type="PROSITE-ProRule" id="PRU00221"/>
    </source>
</evidence>
<comment type="caution">
    <text evidence="2">The sequence shown here is derived from an EMBL/GenBank/DDBJ whole genome shotgun (WGS) entry which is preliminary data.</text>
</comment>
<dbReference type="InterPro" id="IPR001680">
    <property type="entry name" value="WD40_rpt"/>
</dbReference>
<feature type="non-terminal residue" evidence="2">
    <location>
        <position position="1"/>
    </location>
</feature>
<dbReference type="Proteomes" id="UP001642464">
    <property type="component" value="Unassembled WGS sequence"/>
</dbReference>
<proteinExistence type="predicted"/>
<organism evidence="2 3">
    <name type="scientific">Durusdinium trenchii</name>
    <dbReference type="NCBI Taxonomy" id="1381693"/>
    <lineage>
        <taxon>Eukaryota</taxon>
        <taxon>Sar</taxon>
        <taxon>Alveolata</taxon>
        <taxon>Dinophyceae</taxon>
        <taxon>Suessiales</taxon>
        <taxon>Symbiodiniaceae</taxon>
        <taxon>Durusdinium</taxon>
    </lineage>
</organism>
<keyword evidence="1" id="KW-0853">WD repeat</keyword>
<accession>A0ABP0LVM3</accession>
<dbReference type="EMBL" id="CAXAMM010018398">
    <property type="protein sequence ID" value="CAK9043257.1"/>
    <property type="molecule type" value="Genomic_DNA"/>
</dbReference>
<gene>
    <name evidence="2" type="ORF">SCF082_LOCUS24771</name>
</gene>
<dbReference type="Gene3D" id="2.130.10.10">
    <property type="entry name" value="YVTN repeat-like/Quinoprotein amine dehydrogenase"/>
    <property type="match status" value="1"/>
</dbReference>
<dbReference type="PROSITE" id="PS50082">
    <property type="entry name" value="WD_REPEATS_2"/>
    <property type="match status" value="1"/>
</dbReference>